<dbReference type="InterPro" id="IPR025500">
    <property type="entry name" value="DUF4390"/>
</dbReference>
<sequence length="245" mass="28597">MRLDRFVKRDRRWGSGLLTASQNLLSFFYSDFIKRSHLLLLIMISGLLLPLQWSEAAPKQSSLEVQSVRSDFYQAGSAMARIRDTDQLLNGTLTKVDMLLSIKSDIVMSEEQTQMLLNGIPLTFVYDIRIQEKGFWSFWNGNNYAKEIRYLLFYHGLSKQFVVRDIETKKQHSYPTLSLALFSISTPSNIEFKLMDEDGFKIGDYQGEAKLWLDIEALPTPLRIPAYLSKNWWLNSSWYKWELKI</sequence>
<reference evidence="1 2" key="1">
    <citation type="submission" date="2022-03" db="EMBL/GenBank/DDBJ databases">
        <title>Ignatzschineria rhizosphaerae HR5S32.</title>
        <authorList>
            <person name="Sun J.Q."/>
            <person name="Feng J.Y."/>
        </authorList>
    </citation>
    <scope>NUCLEOTIDE SEQUENCE [LARGE SCALE GENOMIC DNA]</scope>
    <source>
        <strain evidence="1 2">HR5S32</strain>
    </source>
</reference>
<dbReference type="Proteomes" id="UP000829542">
    <property type="component" value="Chromosome"/>
</dbReference>
<organism evidence="1 2">
    <name type="scientific">Ignatzschineria rhizosphaerae</name>
    <dbReference type="NCBI Taxonomy" id="2923279"/>
    <lineage>
        <taxon>Bacteria</taxon>
        <taxon>Pseudomonadati</taxon>
        <taxon>Pseudomonadota</taxon>
        <taxon>Gammaproteobacteria</taxon>
        <taxon>Cardiobacteriales</taxon>
        <taxon>Ignatzschineriaceae</taxon>
        <taxon>Ignatzschineria</taxon>
    </lineage>
</organism>
<gene>
    <name evidence="1" type="ORF">MMG00_01740</name>
</gene>
<dbReference type="RefSeq" id="WP_242150519.1">
    <property type="nucleotide sequence ID" value="NZ_CP093379.1"/>
</dbReference>
<evidence type="ECO:0000313" key="2">
    <source>
        <dbReference type="Proteomes" id="UP000829542"/>
    </source>
</evidence>
<keyword evidence="2" id="KW-1185">Reference proteome</keyword>
<dbReference type="Pfam" id="PF14334">
    <property type="entry name" value="DUF4390"/>
    <property type="match status" value="1"/>
</dbReference>
<evidence type="ECO:0000313" key="1">
    <source>
        <dbReference type="EMBL" id="UNM96611.1"/>
    </source>
</evidence>
<accession>A0ABY3X178</accession>
<proteinExistence type="predicted"/>
<dbReference type="EMBL" id="CP093379">
    <property type="protein sequence ID" value="UNM96611.1"/>
    <property type="molecule type" value="Genomic_DNA"/>
</dbReference>
<protein>
    <submittedName>
        <fullName evidence="1">DUF4390 domain-containing protein</fullName>
    </submittedName>
</protein>
<name>A0ABY3X178_9GAMM</name>